<dbReference type="SMART" id="SM00355">
    <property type="entry name" value="ZnF_C2H2"/>
    <property type="match status" value="4"/>
</dbReference>
<dbReference type="EMBL" id="JARGDH010000006">
    <property type="protein sequence ID" value="KAL0265878.1"/>
    <property type="molecule type" value="Genomic_DNA"/>
</dbReference>
<name>A0AAW2H8R4_9NEOP</name>
<feature type="domain" description="C2H2-type" evidence="2">
    <location>
        <begin position="158"/>
        <end position="179"/>
    </location>
</feature>
<dbReference type="GO" id="GO:0061630">
    <property type="term" value="F:ubiquitin protein ligase activity"/>
    <property type="evidence" value="ECO:0007669"/>
    <property type="project" value="InterPro"/>
</dbReference>
<reference evidence="3" key="1">
    <citation type="journal article" date="2024" name="Gigascience">
        <title>Chromosome-level genome of the poultry shaft louse Menopon gallinae provides insight into the host-switching and adaptive evolution of parasitic lice.</title>
        <authorList>
            <person name="Xu Y."/>
            <person name="Ma L."/>
            <person name="Liu S."/>
            <person name="Liang Y."/>
            <person name="Liu Q."/>
            <person name="He Z."/>
            <person name="Tian L."/>
            <person name="Duan Y."/>
            <person name="Cai W."/>
            <person name="Li H."/>
            <person name="Song F."/>
        </authorList>
    </citation>
    <scope>NUCLEOTIDE SEQUENCE</scope>
    <source>
        <strain evidence="3">Cailab_2023a</strain>
    </source>
</reference>
<evidence type="ECO:0000259" key="2">
    <source>
        <dbReference type="PROSITE" id="PS00028"/>
    </source>
</evidence>
<feature type="domain" description="C2H2-type" evidence="2">
    <location>
        <begin position="93"/>
        <end position="114"/>
    </location>
</feature>
<dbReference type="InterPro" id="IPR013087">
    <property type="entry name" value="Znf_C2H2_type"/>
</dbReference>
<proteinExistence type="predicted"/>
<evidence type="ECO:0000256" key="1">
    <source>
        <dbReference type="SAM" id="MobiDB-lite"/>
    </source>
</evidence>
<dbReference type="GO" id="GO:0072344">
    <property type="term" value="P:rescue of stalled ribosome"/>
    <property type="evidence" value="ECO:0007669"/>
    <property type="project" value="InterPro"/>
</dbReference>
<sequence>MSARLIYLMDDEKCPLCLKENQHILFTACPEQSSSDAGCGGDSCERAACEKSVEQSLQKLSVRTRPMQSERRNVFFASPETRGEVRRLLAFACQLCAATFPSLPPLRTHYSRSHRKLLCDECLDHRKSFPSELELFDHRGLKEHKSSGDGSFHGHVWCCFCMSYFYNAEAARAHCIKQHELCVFCEEKRFYRNFECLEQHWKRVHYTCEYPTCIRQKVYAFKFKGELMQHLMRCHSVRESRIESRAEEDLEFMEPMAKEITWARAQPGAAEHRTAHPQQAGAAARVPRPESSSPGERGAGPRPLQALSCAETQGERNAFPSFLDRSSLLADRSQRQLRMQILRKNTPHFETVDGLLDRLNSGALDPKRLVSEMEIIMAPREVHKLLGTVIGFVHDRKSLASVLKSYKEQIDFPKYRSKAPEKGKPREAARLGYRVFDFTRK</sequence>
<accession>A0AAW2H8R4</accession>
<dbReference type="AlphaFoldDB" id="A0AAW2H8R4"/>
<dbReference type="InterPro" id="IPR044288">
    <property type="entry name" value="ZNF598/HEL2"/>
</dbReference>
<dbReference type="GO" id="GO:0043022">
    <property type="term" value="F:ribosome binding"/>
    <property type="evidence" value="ECO:0007669"/>
    <property type="project" value="TreeGrafter"/>
</dbReference>
<evidence type="ECO:0000313" key="3">
    <source>
        <dbReference type="EMBL" id="KAL0265878.1"/>
    </source>
</evidence>
<comment type="caution">
    <text evidence="3">The sequence shown here is derived from an EMBL/GenBank/DDBJ whole genome shotgun (WGS) entry which is preliminary data.</text>
</comment>
<protein>
    <recommendedName>
        <fullName evidence="2">C2H2-type domain-containing protein</fullName>
    </recommendedName>
</protein>
<dbReference type="PANTHER" id="PTHR22938:SF0">
    <property type="entry name" value="E3 UBIQUITIN-PROTEIN LIGASE ZNF598"/>
    <property type="match status" value="1"/>
</dbReference>
<gene>
    <name evidence="3" type="ORF">PYX00_011595</name>
</gene>
<dbReference type="GO" id="GO:0016567">
    <property type="term" value="P:protein ubiquitination"/>
    <property type="evidence" value="ECO:0007669"/>
    <property type="project" value="TreeGrafter"/>
</dbReference>
<dbReference type="PANTHER" id="PTHR22938">
    <property type="entry name" value="ZINC FINGER PROTEIN 598"/>
    <property type="match status" value="1"/>
</dbReference>
<dbReference type="PROSITE" id="PS00028">
    <property type="entry name" value="ZINC_FINGER_C2H2_1"/>
    <property type="match status" value="2"/>
</dbReference>
<organism evidence="3">
    <name type="scientific">Menopon gallinae</name>
    <name type="common">poultry shaft louse</name>
    <dbReference type="NCBI Taxonomy" id="328185"/>
    <lineage>
        <taxon>Eukaryota</taxon>
        <taxon>Metazoa</taxon>
        <taxon>Ecdysozoa</taxon>
        <taxon>Arthropoda</taxon>
        <taxon>Hexapoda</taxon>
        <taxon>Insecta</taxon>
        <taxon>Pterygota</taxon>
        <taxon>Neoptera</taxon>
        <taxon>Paraneoptera</taxon>
        <taxon>Psocodea</taxon>
        <taxon>Troctomorpha</taxon>
        <taxon>Phthiraptera</taxon>
        <taxon>Amblycera</taxon>
        <taxon>Menoponidae</taxon>
        <taxon>Menopon</taxon>
    </lineage>
</organism>
<feature type="region of interest" description="Disordered" evidence="1">
    <location>
        <begin position="265"/>
        <end position="303"/>
    </location>
</feature>